<dbReference type="InterPro" id="IPR001818">
    <property type="entry name" value="Pept_M10_metallopeptidase"/>
</dbReference>
<feature type="domain" description="Peptidase M10 metallopeptidase" evidence="6">
    <location>
        <begin position="427"/>
        <end position="487"/>
    </location>
</feature>
<dbReference type="InterPro" id="IPR013783">
    <property type="entry name" value="Ig-like_fold"/>
</dbReference>
<keyword evidence="7" id="KW-0482">Metalloprotease</keyword>
<comment type="caution">
    <text evidence="7">The sequence shown here is derived from an EMBL/GenBank/DDBJ whole genome shotgun (WGS) entry which is preliminary data.</text>
</comment>
<keyword evidence="1 7" id="KW-0645">Protease</keyword>
<accession>A0A4Z0MFZ1</accession>
<dbReference type="InterPro" id="IPR014756">
    <property type="entry name" value="Ig_E-set"/>
</dbReference>
<reference evidence="7 8" key="1">
    <citation type="submission" date="2019-04" db="EMBL/GenBank/DDBJ databases">
        <authorList>
            <person name="Feng G."/>
            <person name="Zhang J."/>
            <person name="Zhu H."/>
        </authorList>
    </citation>
    <scope>NUCLEOTIDE SEQUENCE [LARGE SCALE GENOMIC DNA]</scope>
    <source>
        <strain evidence="7 8">JCM 19491</strain>
    </source>
</reference>
<evidence type="ECO:0000259" key="6">
    <source>
        <dbReference type="Pfam" id="PF00413"/>
    </source>
</evidence>
<proteinExistence type="predicted"/>
<dbReference type="GO" id="GO:0004222">
    <property type="term" value="F:metalloendopeptidase activity"/>
    <property type="evidence" value="ECO:0007669"/>
    <property type="project" value="InterPro"/>
</dbReference>
<organism evidence="7 8">
    <name type="scientific">Hymenobacter wooponensis</name>
    <dbReference type="NCBI Taxonomy" id="1525360"/>
    <lineage>
        <taxon>Bacteria</taxon>
        <taxon>Pseudomonadati</taxon>
        <taxon>Bacteroidota</taxon>
        <taxon>Cytophagia</taxon>
        <taxon>Cytophagales</taxon>
        <taxon>Hymenobacteraceae</taxon>
        <taxon>Hymenobacter</taxon>
    </lineage>
</organism>
<sequence>MNASAFALVSTLSLLLSATRVAAQVLPVSSPEIHCSLLALDPIKRANTVPLIIEGEVLESRGFRGANGRIFTANRVRVYKLLKGNAAAELTLITEGGTVDLDRQELTNTLSVVTGEQGVFFLEPATFPGTALAGPAWAAYGSQQGFVRYDLGGATAAEPFRTYPALDDELYRQLAPGAQPRLVQANPGLETALQRRNMPNTAAKVLAPVIGLLSPLTITAGTGAVLTINGSGFGNARGNGSVEFRNADDGGASYTKITDADYVSWSDSRIQVLVPSYTSTGNTAGTGTVRVTTTDQQQVVSVAAVTIIYAATNAQDNASKARSVPGELNQNTRGGYTFRFDPSFAANTAASTSWQRALVSWRCQTGVNWEVGTTRTKTGVADDNENSVGFDSGTDLPANVLGRTTSYYTGRYLDDARTRVSFCVKEIDTQFDDAAAWQFGPGNPSASQIDFESVALHELGHAQQLSHLILPRAVMHYAVSRGQVSRTLNAASDIAGGRYVLRTRSFVNAGCGSSSMLPAPLTGQFVEFVAGVGTVLQWTTRDECFLSGFVVERASADTTAGWTVVGNVAAGASGGAYRFTDAQPLTGLSYYRLRVRRPDNSLDQVTPLAATDNATTANDVAFYPNPVQGAETPVSLQYQARGTSGELTLRFYDAIGRYLGGTVLTYQPGLNILPVRLPTLRSGIYVARWTDSNGPKGKARLLVIP</sequence>
<feature type="chain" id="PRO_5021357319" evidence="5">
    <location>
        <begin position="23"/>
        <end position="705"/>
    </location>
</feature>
<feature type="signal peptide" evidence="5">
    <location>
        <begin position="1"/>
        <end position="22"/>
    </location>
</feature>
<dbReference type="InterPro" id="IPR024079">
    <property type="entry name" value="MetalloPept_cat_dom_sf"/>
</dbReference>
<evidence type="ECO:0000256" key="2">
    <source>
        <dbReference type="ARBA" id="ARBA00022723"/>
    </source>
</evidence>
<evidence type="ECO:0000256" key="3">
    <source>
        <dbReference type="ARBA" id="ARBA00022801"/>
    </source>
</evidence>
<dbReference type="AlphaFoldDB" id="A0A4Z0MFZ1"/>
<protein>
    <submittedName>
        <fullName evidence="7">Matrixin family metalloprotease</fullName>
    </submittedName>
</protein>
<keyword evidence="5" id="KW-0732">Signal</keyword>
<dbReference type="GO" id="GO:0031012">
    <property type="term" value="C:extracellular matrix"/>
    <property type="evidence" value="ECO:0007669"/>
    <property type="project" value="InterPro"/>
</dbReference>
<dbReference type="Pfam" id="PF00413">
    <property type="entry name" value="Peptidase_M10"/>
    <property type="match status" value="1"/>
</dbReference>
<dbReference type="SUPFAM" id="SSF55486">
    <property type="entry name" value="Metalloproteases ('zincins'), catalytic domain"/>
    <property type="match status" value="1"/>
</dbReference>
<dbReference type="Gene3D" id="3.40.390.10">
    <property type="entry name" value="Collagenase (Catalytic Domain)"/>
    <property type="match status" value="1"/>
</dbReference>
<keyword evidence="4" id="KW-0862">Zinc</keyword>
<name>A0A4Z0MFZ1_9BACT</name>
<dbReference type="GO" id="GO:0008270">
    <property type="term" value="F:zinc ion binding"/>
    <property type="evidence" value="ECO:0007669"/>
    <property type="project" value="InterPro"/>
</dbReference>
<dbReference type="EMBL" id="SRKZ01000006">
    <property type="protein sequence ID" value="TGD78441.1"/>
    <property type="molecule type" value="Genomic_DNA"/>
</dbReference>
<keyword evidence="8" id="KW-1185">Reference proteome</keyword>
<gene>
    <name evidence="7" type="ORF">EU557_20265</name>
</gene>
<dbReference type="Proteomes" id="UP000298284">
    <property type="component" value="Unassembled WGS sequence"/>
</dbReference>
<evidence type="ECO:0000256" key="1">
    <source>
        <dbReference type="ARBA" id="ARBA00022670"/>
    </source>
</evidence>
<dbReference type="CDD" id="cd00102">
    <property type="entry name" value="IPT"/>
    <property type="match status" value="1"/>
</dbReference>
<evidence type="ECO:0000313" key="7">
    <source>
        <dbReference type="EMBL" id="TGD78441.1"/>
    </source>
</evidence>
<keyword evidence="3" id="KW-0378">Hydrolase</keyword>
<keyword evidence="2" id="KW-0479">Metal-binding</keyword>
<dbReference type="SUPFAM" id="SSF81296">
    <property type="entry name" value="E set domains"/>
    <property type="match status" value="1"/>
</dbReference>
<evidence type="ECO:0000256" key="4">
    <source>
        <dbReference type="ARBA" id="ARBA00022833"/>
    </source>
</evidence>
<evidence type="ECO:0000313" key="8">
    <source>
        <dbReference type="Proteomes" id="UP000298284"/>
    </source>
</evidence>
<dbReference type="GO" id="GO:0006508">
    <property type="term" value="P:proteolysis"/>
    <property type="evidence" value="ECO:0007669"/>
    <property type="project" value="UniProtKB-KW"/>
</dbReference>
<evidence type="ECO:0000256" key="5">
    <source>
        <dbReference type="SAM" id="SignalP"/>
    </source>
</evidence>
<dbReference type="Gene3D" id="2.60.40.10">
    <property type="entry name" value="Immunoglobulins"/>
    <property type="match status" value="1"/>
</dbReference>